<gene>
    <name evidence="3" type="ORF">HYH03_007831</name>
</gene>
<feature type="region of interest" description="Disordered" evidence="1">
    <location>
        <begin position="1013"/>
        <end position="1099"/>
    </location>
</feature>
<feature type="compositionally biased region" description="Low complexity" evidence="1">
    <location>
        <begin position="373"/>
        <end position="388"/>
    </location>
</feature>
<dbReference type="SUPFAM" id="SSF55781">
    <property type="entry name" value="GAF domain-like"/>
    <property type="match status" value="1"/>
</dbReference>
<evidence type="ECO:0000259" key="2">
    <source>
        <dbReference type="PROSITE" id="PS50011"/>
    </source>
</evidence>
<dbReference type="InterPro" id="IPR051681">
    <property type="entry name" value="Ser/Thr_Kinases-Pseudokinases"/>
</dbReference>
<dbReference type="PROSITE" id="PS50011">
    <property type="entry name" value="PROTEIN_KINASE_DOM"/>
    <property type="match status" value="1"/>
</dbReference>
<dbReference type="Proteomes" id="UP000612055">
    <property type="component" value="Unassembled WGS sequence"/>
</dbReference>
<feature type="compositionally biased region" description="Gly residues" evidence="1">
    <location>
        <begin position="1185"/>
        <end position="1200"/>
    </location>
</feature>
<feature type="compositionally biased region" description="Low complexity" evidence="1">
    <location>
        <begin position="1037"/>
        <end position="1051"/>
    </location>
</feature>
<feature type="compositionally biased region" description="Acidic residues" evidence="1">
    <location>
        <begin position="1066"/>
        <end position="1099"/>
    </location>
</feature>
<dbReference type="Pfam" id="PF07714">
    <property type="entry name" value="PK_Tyr_Ser-Thr"/>
    <property type="match status" value="1"/>
</dbReference>
<dbReference type="Gene3D" id="3.30.450.40">
    <property type="match status" value="1"/>
</dbReference>
<dbReference type="GO" id="GO:0005524">
    <property type="term" value="F:ATP binding"/>
    <property type="evidence" value="ECO:0007669"/>
    <property type="project" value="InterPro"/>
</dbReference>
<feature type="compositionally biased region" description="Low complexity" evidence="1">
    <location>
        <begin position="961"/>
        <end position="972"/>
    </location>
</feature>
<dbReference type="SUPFAM" id="SSF56112">
    <property type="entry name" value="Protein kinase-like (PK-like)"/>
    <property type="match status" value="1"/>
</dbReference>
<feature type="compositionally biased region" description="Polar residues" evidence="1">
    <location>
        <begin position="56"/>
        <end position="76"/>
    </location>
</feature>
<dbReference type="InterPro" id="IPR008266">
    <property type="entry name" value="Tyr_kinase_AS"/>
</dbReference>
<dbReference type="PANTHER" id="PTHR44329:SF214">
    <property type="entry name" value="PROTEIN KINASE DOMAIN-CONTAINING PROTEIN"/>
    <property type="match status" value="1"/>
</dbReference>
<evidence type="ECO:0000256" key="1">
    <source>
        <dbReference type="SAM" id="MobiDB-lite"/>
    </source>
</evidence>
<feature type="region of interest" description="Disordered" evidence="1">
    <location>
        <begin position="942"/>
        <end position="972"/>
    </location>
</feature>
<dbReference type="PROSITE" id="PS00109">
    <property type="entry name" value="PROTEIN_KINASE_TYR"/>
    <property type="match status" value="1"/>
</dbReference>
<accession>A0A835YAC8</accession>
<dbReference type="GO" id="GO:0004674">
    <property type="term" value="F:protein serine/threonine kinase activity"/>
    <property type="evidence" value="ECO:0007669"/>
    <property type="project" value="TreeGrafter"/>
</dbReference>
<dbReference type="InterPro" id="IPR011009">
    <property type="entry name" value="Kinase-like_dom_sf"/>
</dbReference>
<protein>
    <recommendedName>
        <fullName evidence="2">Protein kinase domain-containing protein</fullName>
    </recommendedName>
</protein>
<dbReference type="InterPro" id="IPR001245">
    <property type="entry name" value="Ser-Thr/Tyr_kinase_cat_dom"/>
</dbReference>
<feature type="compositionally biased region" description="Polar residues" evidence="1">
    <location>
        <begin position="907"/>
        <end position="920"/>
    </location>
</feature>
<dbReference type="EMBL" id="JAEHOE010000034">
    <property type="protein sequence ID" value="KAG2493894.1"/>
    <property type="molecule type" value="Genomic_DNA"/>
</dbReference>
<dbReference type="InterPro" id="IPR029016">
    <property type="entry name" value="GAF-like_dom_sf"/>
</dbReference>
<feature type="compositionally biased region" description="Low complexity" evidence="1">
    <location>
        <begin position="10"/>
        <end position="25"/>
    </location>
</feature>
<feature type="region of interest" description="Disordered" evidence="1">
    <location>
        <begin position="373"/>
        <end position="395"/>
    </location>
</feature>
<comment type="caution">
    <text evidence="3">The sequence shown here is derived from an EMBL/GenBank/DDBJ whole genome shotgun (WGS) entry which is preliminary data.</text>
</comment>
<dbReference type="Gene3D" id="3.30.200.20">
    <property type="entry name" value="Phosphorylase Kinase, domain 1"/>
    <property type="match status" value="1"/>
</dbReference>
<feature type="region of interest" description="Disordered" evidence="1">
    <location>
        <begin position="1"/>
        <end position="80"/>
    </location>
</feature>
<dbReference type="Gene3D" id="1.10.510.10">
    <property type="entry name" value="Transferase(Phosphotransferase) domain 1"/>
    <property type="match status" value="1"/>
</dbReference>
<organism evidence="3 4">
    <name type="scientific">Edaphochlamys debaryana</name>
    <dbReference type="NCBI Taxonomy" id="47281"/>
    <lineage>
        <taxon>Eukaryota</taxon>
        <taxon>Viridiplantae</taxon>
        <taxon>Chlorophyta</taxon>
        <taxon>core chlorophytes</taxon>
        <taxon>Chlorophyceae</taxon>
        <taxon>CS clade</taxon>
        <taxon>Chlamydomonadales</taxon>
        <taxon>Chlamydomonadales incertae sedis</taxon>
        <taxon>Edaphochlamys</taxon>
    </lineage>
</organism>
<keyword evidence="4" id="KW-1185">Reference proteome</keyword>
<dbReference type="OrthoDB" id="537160at2759"/>
<feature type="domain" description="Protein kinase" evidence="2">
    <location>
        <begin position="1108"/>
        <end position="1473"/>
    </location>
</feature>
<proteinExistence type="predicted"/>
<evidence type="ECO:0000313" key="4">
    <source>
        <dbReference type="Proteomes" id="UP000612055"/>
    </source>
</evidence>
<dbReference type="InterPro" id="IPR000719">
    <property type="entry name" value="Prot_kinase_dom"/>
</dbReference>
<name>A0A835YAC8_9CHLO</name>
<feature type="region of interest" description="Disordered" evidence="1">
    <location>
        <begin position="1177"/>
        <end position="1203"/>
    </location>
</feature>
<feature type="region of interest" description="Disordered" evidence="1">
    <location>
        <begin position="894"/>
        <end position="920"/>
    </location>
</feature>
<dbReference type="PANTHER" id="PTHR44329">
    <property type="entry name" value="SERINE/THREONINE-PROTEIN KINASE TNNI3K-RELATED"/>
    <property type="match status" value="1"/>
</dbReference>
<evidence type="ECO:0000313" key="3">
    <source>
        <dbReference type="EMBL" id="KAG2493894.1"/>
    </source>
</evidence>
<sequence>MGQCLSSDNKAPASSAGASPAAPSKAQEKQVQGVATFVPLKGAGNVTSAKDPEVARSTSSFSDATSTQQSGVNSGTAGTGAVCRTGAAAKQEQQTTRDVALAGLKEDAETRAPQNGHKQHATEIGPGSLSELSTCVKVAGEVGAPNPPTEEEEVDTEFIVGYGGCAGPVTRREIDMNQLKRAESSLENGRQGLPHDVVQYGAPLPANEIGRMATVRALRGMAMGNCPELDLICKMICRVWDAPAACVTLLDSDHVFICSGQGMTATHRPWAIAMCPWMLLTPHPTAMAIGDLTRDARFSKSLHVRGGTRSYLTSPLVASNGHRLGAICFTDTKPRRFDAGDCRLMNNCAELAVRALEAHLRVSKRLGLPAPRNRASARASAYGSPRASTYASPRASDAAGSRRALAELPAAASGVGDLGEVGGRLARDLEEDDGALMEEYRNRVRDMTEVDESVVLLVDTGAPGWPVLYASANFGEVTGVDRAEALGATLNELMAHVNGDPRVVWEGVEREAAAGKPFVTPRVHLRAAPACTFYLSFRPSTTDDLDEQTVTMGVPASVPQVATSAVSRLFFARLHTTPDPPANSRMQTHSSTAILTTGRRLPPTVAINPVHGLTELYAGLQIGQVLGQGSYGTVYHAKWHGVDVAVKVQDMHIRSAEERARAEFEVGLGQRLHHVNVVHTLAHASALLERSGDTAEVLESGGSSAWNAGLQFCPMGMLVATGSQASVSRSHGDSRSPSQANVDLGPAFLPFFTAADGDAAAAAAAAAQAAIAAARAAAAAGEVAAATAAASSDANALAAAAAAAVANASRSGPSRRVVSQSQNTVPLAALLAANASGSGQKLPLLDLGSNNNNALIRVALPSGAQVPMLRQQRTSGLEPSGTISAAAGRNLHAFLPDASGGGGGGTSTAPVSQLSSQMSAGSVPTMTNLAVAMASRGSSNGAVNGFNGNGPGSATTAGNTSSHSPLLSPLPTLGSLAPGGPAAAAAAQLASAANLILGPPLHSGSYLRHAAAGGRAGANPTLGTMEEEKEADVRSSGAHAMPAPGAAGAAAFKRAQGEGLGGFLEGDGDEATDDPAAEAAAEEQQEGAGQDDADEDAGEDAPIISPFVAAPTVPGAGQGAGLAGARGSAHRLAVEEVEEVTITAGAKIVAIAPTAGSTACTANLVLTAGCGLEPDATGRHRSGGESPGAGLLGLSGGSSGGTPTHRPIWQTVGTAPDLDPRAGKPLALVRAGSSHGPNGVGGTMQDVLDADLSGLSYPLDVRLWMVLEFMDKGNLQDAIDRGWLREGRSADHGPDYPAVLATVQEIASSLAYLHSHDVVHGDLSAVNVLLQSVRPGQDGAPAPSDSAARGFIAKLSDFGLSMQLTRPDQAIKTQAYGTITHMAPEVLRDSTLSKAADVYSVGVLLWQMVTGSRPWAGLSHLQVSVEVGRNQRQLQWPTWVHSGVRALGQRMQSPKVRDRPTAAQLVAEVGVLLQQMPQYA</sequence>
<feature type="region of interest" description="Disordered" evidence="1">
    <location>
        <begin position="108"/>
        <end position="127"/>
    </location>
</feature>
<reference evidence="3" key="1">
    <citation type="journal article" date="2020" name="bioRxiv">
        <title>Comparative genomics of Chlamydomonas.</title>
        <authorList>
            <person name="Craig R.J."/>
            <person name="Hasan A.R."/>
            <person name="Ness R.W."/>
            <person name="Keightley P.D."/>
        </authorList>
    </citation>
    <scope>NUCLEOTIDE SEQUENCE</scope>
    <source>
        <strain evidence="3">CCAP 11/70</strain>
    </source>
</reference>